<proteinExistence type="predicted"/>
<evidence type="ECO:0000313" key="2">
    <source>
        <dbReference type="Proteomes" id="UP000254052"/>
    </source>
</evidence>
<reference evidence="1 2" key="1">
    <citation type="submission" date="2018-06" db="EMBL/GenBank/DDBJ databases">
        <authorList>
            <consortium name="Pathogen Informatics"/>
            <person name="Doyle S."/>
        </authorList>
    </citation>
    <scope>NUCLEOTIDE SEQUENCE [LARGE SCALE GENOMIC DNA]</scope>
    <source>
        <strain evidence="1 2">NCTC9962</strain>
    </source>
</reference>
<keyword evidence="1" id="KW-0418">Kinase</keyword>
<dbReference type="Proteomes" id="UP000254052">
    <property type="component" value="Unassembled WGS sequence"/>
</dbReference>
<dbReference type="AlphaFoldDB" id="A0A377BA87"/>
<dbReference type="Pfam" id="PF03881">
    <property type="entry name" value="Fructosamin_kin"/>
    <property type="match status" value="1"/>
</dbReference>
<protein>
    <submittedName>
        <fullName evidence="1">Putative kinase</fullName>
    </submittedName>
</protein>
<evidence type="ECO:0000313" key="1">
    <source>
        <dbReference type="EMBL" id="STL56811.1"/>
    </source>
</evidence>
<dbReference type="GO" id="GO:0016301">
    <property type="term" value="F:kinase activity"/>
    <property type="evidence" value="ECO:0007669"/>
    <property type="project" value="UniProtKB-KW"/>
</dbReference>
<dbReference type="InterPro" id="IPR016477">
    <property type="entry name" value="Fructo-/Ketosamine-3-kinase"/>
</dbReference>
<sequence>MPHGICAMQDMTFSVKCDERELLPGFTAEADQLELLSRSKTVTVPKVGQLALTVTTVFW</sequence>
<organism evidence="1 2">
    <name type="scientific">Escherichia coli</name>
    <dbReference type="NCBI Taxonomy" id="562"/>
    <lineage>
        <taxon>Bacteria</taxon>
        <taxon>Pseudomonadati</taxon>
        <taxon>Pseudomonadota</taxon>
        <taxon>Gammaproteobacteria</taxon>
        <taxon>Enterobacterales</taxon>
        <taxon>Enterobacteriaceae</taxon>
        <taxon>Escherichia</taxon>
    </lineage>
</organism>
<keyword evidence="1" id="KW-0808">Transferase</keyword>
<dbReference type="EMBL" id="UGED01000009">
    <property type="protein sequence ID" value="STL56811.1"/>
    <property type="molecule type" value="Genomic_DNA"/>
</dbReference>
<accession>A0A377BA87</accession>
<gene>
    <name evidence="1" type="ORF">NCTC9962_04774</name>
</gene>
<name>A0A377BA87_ECOLX</name>